<keyword evidence="5" id="KW-1185">Reference proteome</keyword>
<feature type="active site" evidence="2">
    <location>
        <position position="635"/>
    </location>
</feature>
<organism evidence="4 5">
    <name type="scientific">Clostridium algifaecis</name>
    <dbReference type="NCBI Taxonomy" id="1472040"/>
    <lineage>
        <taxon>Bacteria</taxon>
        <taxon>Bacillati</taxon>
        <taxon>Bacillota</taxon>
        <taxon>Clostridia</taxon>
        <taxon>Eubacteriales</taxon>
        <taxon>Clostridiaceae</taxon>
        <taxon>Clostridium</taxon>
    </lineage>
</organism>
<evidence type="ECO:0000256" key="1">
    <source>
        <dbReference type="ARBA" id="ARBA00022670"/>
    </source>
</evidence>
<dbReference type="SUPFAM" id="SSF54211">
    <property type="entry name" value="Ribosomal protein S5 domain 2-like"/>
    <property type="match status" value="1"/>
</dbReference>
<dbReference type="PRINTS" id="PR00830">
    <property type="entry name" value="ENDOLAPTASE"/>
</dbReference>
<keyword evidence="1 2" id="KW-0645">Protease</keyword>
<dbReference type="Gene3D" id="3.40.50.300">
    <property type="entry name" value="P-loop containing nucleotide triphosphate hydrolases"/>
    <property type="match status" value="2"/>
</dbReference>
<comment type="caution">
    <text evidence="4">The sequence shown here is derived from an EMBL/GenBank/DDBJ whole genome shotgun (WGS) entry which is preliminary data.</text>
</comment>
<dbReference type="InterPro" id="IPR027065">
    <property type="entry name" value="Lon_Prtase"/>
</dbReference>
<gene>
    <name evidence="4" type="ORF">J2Z42_000092</name>
</gene>
<dbReference type="EC" id="3.4.21.53" evidence="2"/>
<dbReference type="PROSITE" id="PS51786">
    <property type="entry name" value="LON_PROTEOLYTIC"/>
    <property type="match status" value="1"/>
</dbReference>
<dbReference type="Pfam" id="PF13654">
    <property type="entry name" value="AAA_32"/>
    <property type="match status" value="1"/>
</dbReference>
<comment type="similarity">
    <text evidence="2">Belongs to the peptidase S16 family.</text>
</comment>
<feature type="active site" evidence="2">
    <location>
        <position position="678"/>
    </location>
</feature>
<evidence type="ECO:0000313" key="4">
    <source>
        <dbReference type="EMBL" id="MBP2031427.1"/>
    </source>
</evidence>
<dbReference type="Gene3D" id="3.30.230.10">
    <property type="match status" value="1"/>
</dbReference>
<dbReference type="InterPro" id="IPR014721">
    <property type="entry name" value="Ribsml_uS5_D2-typ_fold_subgr"/>
</dbReference>
<keyword evidence="2" id="KW-0720">Serine protease</keyword>
<keyword evidence="2" id="KW-0378">Hydrolase</keyword>
<dbReference type="RefSeq" id="WP_209700394.1">
    <property type="nucleotide sequence ID" value="NZ_JAGGLM010000001.1"/>
</dbReference>
<dbReference type="InterPro" id="IPR020568">
    <property type="entry name" value="Ribosomal_Su5_D2-typ_SF"/>
</dbReference>
<sequence length="767" mass="88177">MKRELKPDEVIYNFNVKDIDLDNNIEDNYEYSDIYAKIKTALSINKEGYNLYIIDDFSKDKLKNIENYVYKFIKNNGMQDICYVIYDDIKKPRVLFLKYGYGKKLKDIVEKIQKFYYKITYEFYNVAQGEKDSIIQSIHTKKKQLINELITMSKKEKFNLKSTDDGFIFVPIKDDGSLMNENDYNMLNINEKENILNKVNLLKVTSQKILDKLKNIELVEIEKIKIIMDNYYMKKRSALNNNYFQMFKDNKTVMDFLNYICKSMEKKIESIYSISFDDDESAIKSIILKYSVNVLVDNSNISEPPIIFEEDPSLSNLLGDIEYENKNGGYITNMNFIKPGSILKANGGCLILNMNSLLNNPNSYYYLKKALLSGKVKLDYKRGYLEMISLSGLNPEPVRFNEKIILIGDYNTYNFLYNYDHDFKKIFKIRAEYNPILDIDENTKKEFLKKIIYMCSHNKLKPITDNGLREIAKIFSRKAENRGKLFIDDCEMEKILTISNDSAVENNRDYIEVKDIENTFCKNEIIDKQIDDVYIENQIFIDISGKKVGQVNALSILNTGYFVFGKPIKMTCSCVKGEGNIFDVQRESNLSGKIHNKAISTINGYINSLLGGYSKLPVNFHLNFEQVYGSVDGDSASVAEVIAIISSVSKIGIKQNIAVTGSINQFGKVQPVGGVNDKIEGFFNVCKVLGGTNGKGVLIPESNISSLALKNEVEEEIKNGKFHIYSMETVEDAVDILMGDENVDFDIVLHEIKNECRKYSMNKPRKH</sequence>
<evidence type="ECO:0000256" key="2">
    <source>
        <dbReference type="PROSITE-ProRule" id="PRU01122"/>
    </source>
</evidence>
<dbReference type="Proteomes" id="UP001519307">
    <property type="component" value="Unassembled WGS sequence"/>
</dbReference>
<dbReference type="InterPro" id="IPR041699">
    <property type="entry name" value="AAA_32"/>
</dbReference>
<name>A0ABS4KN13_9CLOT</name>
<dbReference type="Gene3D" id="1.10.8.60">
    <property type="match status" value="1"/>
</dbReference>
<reference evidence="4 5" key="1">
    <citation type="submission" date="2021-03" db="EMBL/GenBank/DDBJ databases">
        <title>Genomic Encyclopedia of Type Strains, Phase IV (KMG-IV): sequencing the most valuable type-strain genomes for metagenomic binning, comparative biology and taxonomic classification.</title>
        <authorList>
            <person name="Goeker M."/>
        </authorList>
    </citation>
    <scope>NUCLEOTIDE SEQUENCE [LARGE SCALE GENOMIC DNA]</scope>
    <source>
        <strain evidence="4 5">DSM 28783</strain>
    </source>
</reference>
<accession>A0ABS4KN13</accession>
<dbReference type="InterPro" id="IPR008269">
    <property type="entry name" value="Lon_proteolytic"/>
</dbReference>
<comment type="catalytic activity">
    <reaction evidence="2">
        <text>Hydrolysis of proteins in presence of ATP.</text>
        <dbReference type="EC" id="3.4.21.53"/>
    </reaction>
</comment>
<dbReference type="Pfam" id="PF05362">
    <property type="entry name" value="Lon_C"/>
    <property type="match status" value="1"/>
</dbReference>
<evidence type="ECO:0000313" key="5">
    <source>
        <dbReference type="Proteomes" id="UP001519307"/>
    </source>
</evidence>
<dbReference type="EMBL" id="JAGGLM010000001">
    <property type="protein sequence ID" value="MBP2031427.1"/>
    <property type="molecule type" value="Genomic_DNA"/>
</dbReference>
<dbReference type="GO" id="GO:0006508">
    <property type="term" value="P:proteolysis"/>
    <property type="evidence" value="ECO:0007669"/>
    <property type="project" value="UniProtKB-KW"/>
</dbReference>
<dbReference type="GO" id="GO:0008233">
    <property type="term" value="F:peptidase activity"/>
    <property type="evidence" value="ECO:0007669"/>
    <property type="project" value="UniProtKB-KW"/>
</dbReference>
<dbReference type="InterPro" id="IPR027417">
    <property type="entry name" value="P-loop_NTPase"/>
</dbReference>
<dbReference type="PANTHER" id="PTHR10046">
    <property type="entry name" value="ATP DEPENDENT LON PROTEASE FAMILY MEMBER"/>
    <property type="match status" value="1"/>
</dbReference>
<proteinExistence type="inferred from homology"/>
<feature type="domain" description="Lon proteolytic" evidence="3">
    <location>
        <begin position="545"/>
        <end position="740"/>
    </location>
</feature>
<evidence type="ECO:0000259" key="3">
    <source>
        <dbReference type="PROSITE" id="PS51786"/>
    </source>
</evidence>
<protein>
    <recommendedName>
        <fullName evidence="2">endopeptidase La</fullName>
        <ecNumber evidence="2">3.4.21.53</ecNumber>
    </recommendedName>
</protein>